<organism evidence="5 6">
    <name type="scientific">Gallibacterium genomosp. 3</name>
    <dbReference type="NCBI Taxonomy" id="505345"/>
    <lineage>
        <taxon>Bacteria</taxon>
        <taxon>Pseudomonadati</taxon>
        <taxon>Pseudomonadota</taxon>
        <taxon>Gammaproteobacteria</taxon>
        <taxon>Pasteurellales</taxon>
        <taxon>Pasteurellaceae</taxon>
        <taxon>Gallibacterium</taxon>
    </lineage>
</organism>
<dbReference type="InterPro" id="IPR052021">
    <property type="entry name" value="Type-I_RS_S_subunit"/>
</dbReference>
<dbReference type="Gene3D" id="3.90.220.20">
    <property type="entry name" value="DNA methylase specificity domains"/>
    <property type="match status" value="2"/>
</dbReference>
<dbReference type="GO" id="GO:0009307">
    <property type="term" value="P:DNA restriction-modification system"/>
    <property type="evidence" value="ECO:0007669"/>
    <property type="project" value="UniProtKB-KW"/>
</dbReference>
<dbReference type="SUPFAM" id="SSF116734">
    <property type="entry name" value="DNA methylase specificity domain"/>
    <property type="match status" value="2"/>
</dbReference>
<evidence type="ECO:0000256" key="2">
    <source>
        <dbReference type="ARBA" id="ARBA00022747"/>
    </source>
</evidence>
<feature type="domain" description="Type I restriction modification DNA specificity" evidence="4">
    <location>
        <begin position="216"/>
        <end position="383"/>
    </location>
</feature>
<dbReference type="PANTHER" id="PTHR30408">
    <property type="entry name" value="TYPE-1 RESTRICTION ENZYME ECOKI SPECIFICITY PROTEIN"/>
    <property type="match status" value="1"/>
</dbReference>
<protein>
    <recommendedName>
        <fullName evidence="4">Type I restriction modification DNA specificity domain-containing protein</fullName>
    </recommendedName>
</protein>
<evidence type="ECO:0000256" key="1">
    <source>
        <dbReference type="ARBA" id="ARBA00010923"/>
    </source>
</evidence>
<gene>
    <name evidence="5" type="ORF">QV07_10360</name>
</gene>
<dbReference type="AlphaFoldDB" id="A0A1A7PR47"/>
<sequence length="400" mass="45925">MKNNNIPKLRYPEFTDAWEKCKVGDFLEESRIEGTNGKIAKKLTVKLWGKGVIEKSEIYQGSQATNYYIRKAGQFIYGKLDFLNQAFGIIPDHLDGYESTLDSPAFDLSKNLNSDFFLYYVCRENFYLYQGIIANGSRKAKRIHTETFFNMPLILPSSFPEQQKIGNLFKQLDRLITLHKRKWDDVILLKKALLQKMFPKNGSDFPALRFPEFTDAWEKCKLESLGKILTGNTPKTKEKENWTIEGEGYIWITPTDIDGLLTSKSARNLTETGWKKSRQLPPNSVLITSIASIGKNTINTVPAAFNQQINAIIPENNDAYFILSAMVNCEQDFAELAGQTAVPIINKTTFSEFEIFTPTLPEQQKIGALFRRLDRLITLHKRQHKHYQLLKKALLQQMFV</sequence>
<dbReference type="InterPro" id="IPR000055">
    <property type="entry name" value="Restrct_endonuc_typeI_TRD"/>
</dbReference>
<feature type="domain" description="Type I restriction modification DNA specificity" evidence="4">
    <location>
        <begin position="108"/>
        <end position="182"/>
    </location>
</feature>
<dbReference type="EMBL" id="JTJS01000146">
    <property type="protein sequence ID" value="OBX04197.1"/>
    <property type="molecule type" value="Genomic_DNA"/>
</dbReference>
<dbReference type="Gene3D" id="1.10.287.1120">
    <property type="entry name" value="Bipartite methylase S protein"/>
    <property type="match status" value="1"/>
</dbReference>
<evidence type="ECO:0000259" key="4">
    <source>
        <dbReference type="Pfam" id="PF01420"/>
    </source>
</evidence>
<evidence type="ECO:0000313" key="5">
    <source>
        <dbReference type="EMBL" id="OBX04197.1"/>
    </source>
</evidence>
<accession>A0A1A7PR47</accession>
<comment type="similarity">
    <text evidence="1">Belongs to the type-I restriction system S methylase family.</text>
</comment>
<dbReference type="Proteomes" id="UP000243168">
    <property type="component" value="Unassembled WGS sequence"/>
</dbReference>
<evidence type="ECO:0000313" key="6">
    <source>
        <dbReference type="Proteomes" id="UP000243168"/>
    </source>
</evidence>
<proteinExistence type="inferred from homology"/>
<reference evidence="5 6" key="1">
    <citation type="submission" date="2014-11" db="EMBL/GenBank/DDBJ databases">
        <title>Pan-genome of Gallibacterium spp.</title>
        <authorList>
            <person name="Kudirkiene E."/>
            <person name="Bojesen A.M."/>
        </authorList>
    </citation>
    <scope>NUCLEOTIDE SEQUENCE [LARGE SCALE GENOMIC DNA]</scope>
    <source>
        <strain evidence="5 6">F298</strain>
    </source>
</reference>
<dbReference type="Pfam" id="PF01420">
    <property type="entry name" value="Methylase_S"/>
    <property type="match status" value="2"/>
</dbReference>
<dbReference type="InterPro" id="IPR044946">
    <property type="entry name" value="Restrct_endonuc_typeI_TRD_sf"/>
</dbReference>
<evidence type="ECO:0000256" key="3">
    <source>
        <dbReference type="ARBA" id="ARBA00023125"/>
    </source>
</evidence>
<keyword evidence="2" id="KW-0680">Restriction system</keyword>
<dbReference type="RefSeq" id="WP_065235369.1">
    <property type="nucleotide sequence ID" value="NZ_JTJS01000146.1"/>
</dbReference>
<dbReference type="GO" id="GO:0003677">
    <property type="term" value="F:DNA binding"/>
    <property type="evidence" value="ECO:0007669"/>
    <property type="project" value="UniProtKB-KW"/>
</dbReference>
<dbReference type="PATRIC" id="fig|505345.8.peg.2111"/>
<name>A0A1A7PR47_9PAST</name>
<dbReference type="PANTHER" id="PTHR30408:SF12">
    <property type="entry name" value="TYPE I RESTRICTION ENZYME MJAVIII SPECIFICITY SUBUNIT"/>
    <property type="match status" value="1"/>
</dbReference>
<keyword evidence="3" id="KW-0238">DNA-binding</keyword>
<comment type="caution">
    <text evidence="5">The sequence shown here is derived from an EMBL/GenBank/DDBJ whole genome shotgun (WGS) entry which is preliminary data.</text>
</comment>
<dbReference type="CDD" id="cd17286">
    <property type="entry name" value="RMtype1_S_Lla161ORF747P_TRD1-CR1_like"/>
    <property type="match status" value="1"/>
</dbReference>